<dbReference type="RefSeq" id="WP_183964373.1">
    <property type="nucleotide sequence ID" value="NZ_BAABEW010000008.1"/>
</dbReference>
<reference evidence="1 2" key="1">
    <citation type="submission" date="2020-08" db="EMBL/GenBank/DDBJ databases">
        <title>Genomic Encyclopedia of Type Strains, Phase IV (KMG-IV): sequencing the most valuable type-strain genomes for metagenomic binning, comparative biology and taxonomic classification.</title>
        <authorList>
            <person name="Goeker M."/>
        </authorList>
    </citation>
    <scope>NUCLEOTIDE SEQUENCE [LARGE SCALE GENOMIC DNA]</scope>
    <source>
        <strain evidence="1 2">DSM 29781</strain>
    </source>
</reference>
<dbReference type="EMBL" id="JACHGB010000002">
    <property type="protein sequence ID" value="MBB5270711.1"/>
    <property type="molecule type" value="Genomic_DNA"/>
</dbReference>
<organism evidence="1 2">
    <name type="scientific">Quisquiliibacterium transsilvanicum</name>
    <dbReference type="NCBI Taxonomy" id="1549638"/>
    <lineage>
        <taxon>Bacteria</taxon>
        <taxon>Pseudomonadati</taxon>
        <taxon>Pseudomonadota</taxon>
        <taxon>Betaproteobacteria</taxon>
        <taxon>Burkholderiales</taxon>
        <taxon>Burkholderiaceae</taxon>
        <taxon>Quisquiliibacterium</taxon>
    </lineage>
</organism>
<evidence type="ECO:0000313" key="2">
    <source>
        <dbReference type="Proteomes" id="UP000532440"/>
    </source>
</evidence>
<accession>A0A7W8HFW9</accession>
<name>A0A7W8HFW9_9BURK</name>
<dbReference type="Proteomes" id="UP000532440">
    <property type="component" value="Unassembled WGS sequence"/>
</dbReference>
<evidence type="ECO:0000313" key="1">
    <source>
        <dbReference type="EMBL" id="MBB5270711.1"/>
    </source>
</evidence>
<sequence length="133" mass="14858">MSIPRPKDDPIEGAVAALIRRIARGHGPHDASAESMPARIRGRDEHRLGPAAIALLESLPPHLRLITLRGQYPRLLNRVAGAWHDSTSFEETIDSLIIDRRGGRQGFPFEVLSELTELREYRSALPRRGRAGR</sequence>
<proteinExistence type="predicted"/>
<protein>
    <submittedName>
        <fullName evidence="1">Uncharacterized protein</fullName>
    </submittedName>
</protein>
<keyword evidence="2" id="KW-1185">Reference proteome</keyword>
<gene>
    <name evidence="1" type="ORF">HNQ70_000715</name>
</gene>
<dbReference type="AlphaFoldDB" id="A0A7W8HFW9"/>
<comment type="caution">
    <text evidence="1">The sequence shown here is derived from an EMBL/GenBank/DDBJ whole genome shotgun (WGS) entry which is preliminary data.</text>
</comment>